<keyword evidence="4" id="KW-0238">DNA-binding</keyword>
<name>A0A399R329_9PROT</name>
<organism evidence="7 8">
    <name type="scientific">Henriciella barbarensis</name>
    <dbReference type="NCBI Taxonomy" id="86342"/>
    <lineage>
        <taxon>Bacteria</taxon>
        <taxon>Pseudomonadati</taxon>
        <taxon>Pseudomonadota</taxon>
        <taxon>Alphaproteobacteria</taxon>
        <taxon>Hyphomonadales</taxon>
        <taxon>Hyphomonadaceae</taxon>
        <taxon>Henriciella</taxon>
    </lineage>
</organism>
<dbReference type="RefSeq" id="WP_119379118.1">
    <property type="nucleotide sequence ID" value="NZ_QWGB01000005.1"/>
</dbReference>
<dbReference type="InterPro" id="IPR007627">
    <property type="entry name" value="RNA_pol_sigma70_r2"/>
</dbReference>
<dbReference type="PANTHER" id="PTHR30376:SF3">
    <property type="entry name" value="RNA POLYMERASE SIGMA FACTOR RPOH"/>
    <property type="match status" value="1"/>
</dbReference>
<dbReference type="PRINTS" id="PR00046">
    <property type="entry name" value="SIGMA70FCT"/>
</dbReference>
<keyword evidence="5" id="KW-0804">Transcription</keyword>
<evidence type="ECO:0000256" key="1">
    <source>
        <dbReference type="ARBA" id="ARBA00007788"/>
    </source>
</evidence>
<protein>
    <submittedName>
        <fullName evidence="7">RNA polymerase factor sigma-32</fullName>
    </submittedName>
</protein>
<dbReference type="CDD" id="cd06171">
    <property type="entry name" value="Sigma70_r4"/>
    <property type="match status" value="1"/>
</dbReference>
<dbReference type="Gene3D" id="1.20.120.1810">
    <property type="match status" value="1"/>
</dbReference>
<dbReference type="InterPro" id="IPR013324">
    <property type="entry name" value="RNA_pol_sigma_r3/r4-like"/>
</dbReference>
<gene>
    <name evidence="7" type="ORF">D1224_06675</name>
</gene>
<dbReference type="AlphaFoldDB" id="A0A399R329"/>
<evidence type="ECO:0000256" key="4">
    <source>
        <dbReference type="ARBA" id="ARBA00023125"/>
    </source>
</evidence>
<dbReference type="GO" id="GO:0016987">
    <property type="term" value="F:sigma factor activity"/>
    <property type="evidence" value="ECO:0007669"/>
    <property type="project" value="UniProtKB-KW"/>
</dbReference>
<dbReference type="InterPro" id="IPR007630">
    <property type="entry name" value="RNA_pol_sigma70_r4"/>
</dbReference>
<dbReference type="InterPro" id="IPR014284">
    <property type="entry name" value="RNA_pol_sigma-70_dom"/>
</dbReference>
<evidence type="ECO:0000256" key="5">
    <source>
        <dbReference type="ARBA" id="ARBA00023163"/>
    </source>
</evidence>
<dbReference type="InterPro" id="IPR000943">
    <property type="entry name" value="RNA_pol_sigma70"/>
</dbReference>
<dbReference type="PROSITE" id="PS00715">
    <property type="entry name" value="SIGMA70_1"/>
    <property type="match status" value="1"/>
</dbReference>
<dbReference type="SUPFAM" id="SSF88659">
    <property type="entry name" value="Sigma3 and sigma4 domains of RNA polymerase sigma factors"/>
    <property type="match status" value="1"/>
</dbReference>
<dbReference type="NCBIfam" id="TIGR02937">
    <property type="entry name" value="sigma70-ECF"/>
    <property type="match status" value="1"/>
</dbReference>
<evidence type="ECO:0000256" key="3">
    <source>
        <dbReference type="ARBA" id="ARBA00023082"/>
    </source>
</evidence>
<sequence length="294" mass="33925">MAVRSTTDTADRRFVRTAMNKPMLSQEHEVDLAVRWRDHQDEDALHELTSAYMRLVISMASKFRHYGLPLSDLVQEGNVGLMLAAARFDPEREVRFSTYASWWIRSSIQDFVLRNWSIVRTGTTAAQKSLFFNLKRLRAKIDDTGDGIMTPQNKSWIATHLGVPERDVENMASRLSASDRSLNAPLATDSEAQWQDLLEDENEVTETRVMEMHDSERRRRWILEALKTLSDRENLIIRERRFTEDTVTLEVLGKRLGISKERVRQIEHQALGKLRKALVSMVGDPEETGLMPTR</sequence>
<keyword evidence="3" id="KW-0731">Sigma factor</keyword>
<evidence type="ECO:0000256" key="2">
    <source>
        <dbReference type="ARBA" id="ARBA00023015"/>
    </source>
</evidence>
<dbReference type="GO" id="GO:0006352">
    <property type="term" value="P:DNA-templated transcription initiation"/>
    <property type="evidence" value="ECO:0007669"/>
    <property type="project" value="InterPro"/>
</dbReference>
<dbReference type="PANTHER" id="PTHR30376">
    <property type="entry name" value="SIGMA FACTOR RPOH HEAT SHOCK RELATED"/>
    <property type="match status" value="1"/>
</dbReference>
<dbReference type="InterPro" id="IPR013325">
    <property type="entry name" value="RNA_pol_sigma_r2"/>
</dbReference>
<accession>A0A399R329</accession>
<dbReference type="GO" id="GO:0003677">
    <property type="term" value="F:DNA binding"/>
    <property type="evidence" value="ECO:0007669"/>
    <property type="project" value="UniProtKB-KW"/>
</dbReference>
<evidence type="ECO:0000259" key="6">
    <source>
        <dbReference type="PROSITE" id="PS00715"/>
    </source>
</evidence>
<comment type="similarity">
    <text evidence="1">Belongs to the sigma-70 factor family.</text>
</comment>
<comment type="caution">
    <text evidence="7">The sequence shown here is derived from an EMBL/GenBank/DDBJ whole genome shotgun (WGS) entry which is preliminary data.</text>
</comment>
<dbReference type="Pfam" id="PF04542">
    <property type="entry name" value="Sigma70_r2"/>
    <property type="match status" value="1"/>
</dbReference>
<dbReference type="Gene3D" id="1.20.140.160">
    <property type="match status" value="1"/>
</dbReference>
<keyword evidence="2" id="KW-0805">Transcription regulation</keyword>
<dbReference type="Proteomes" id="UP000265431">
    <property type="component" value="Unassembled WGS sequence"/>
</dbReference>
<dbReference type="NCBIfam" id="NF005693">
    <property type="entry name" value="PRK07500.1"/>
    <property type="match status" value="1"/>
</dbReference>
<evidence type="ECO:0000313" key="8">
    <source>
        <dbReference type="Proteomes" id="UP000265431"/>
    </source>
</evidence>
<keyword evidence="8" id="KW-1185">Reference proteome</keyword>
<dbReference type="OrthoDB" id="9809557at2"/>
<dbReference type="EMBL" id="QWGB01000005">
    <property type="protein sequence ID" value="RIJ23929.1"/>
    <property type="molecule type" value="Genomic_DNA"/>
</dbReference>
<dbReference type="InterPro" id="IPR050813">
    <property type="entry name" value="Sigma-70_Factor"/>
</dbReference>
<dbReference type="NCBIfam" id="NF005143">
    <property type="entry name" value="PRK06596.1"/>
    <property type="match status" value="1"/>
</dbReference>
<feature type="domain" description="RNA polymerase sigma-70" evidence="6">
    <location>
        <begin position="72"/>
        <end position="85"/>
    </location>
</feature>
<evidence type="ECO:0000313" key="7">
    <source>
        <dbReference type="EMBL" id="RIJ23929.1"/>
    </source>
</evidence>
<reference evidence="7 8" key="1">
    <citation type="submission" date="2018-08" db="EMBL/GenBank/DDBJ databases">
        <title>Henriciella mobilis sp. nov., isolated from seawater.</title>
        <authorList>
            <person name="Cheng H."/>
            <person name="Wu Y.-H."/>
            <person name="Xu X.-W."/>
            <person name="Guo L.-L."/>
        </authorList>
    </citation>
    <scope>NUCLEOTIDE SEQUENCE [LARGE SCALE GENOMIC DNA]</scope>
    <source>
        <strain evidence="7 8">CCUG66934</strain>
    </source>
</reference>
<dbReference type="SUPFAM" id="SSF88946">
    <property type="entry name" value="Sigma2 domain of RNA polymerase sigma factors"/>
    <property type="match status" value="1"/>
</dbReference>
<dbReference type="Pfam" id="PF04545">
    <property type="entry name" value="Sigma70_r4"/>
    <property type="match status" value="1"/>
</dbReference>
<proteinExistence type="inferred from homology"/>